<gene>
    <name evidence="1" type="ORF">Back2_17530</name>
</gene>
<reference evidence="1 2" key="1">
    <citation type="submission" date="2018-11" db="EMBL/GenBank/DDBJ databases">
        <title>Complete genome sequence of Nocardioides baekrokdamisoli strain KCTC 39748.</title>
        <authorList>
            <person name="Kang S.W."/>
            <person name="Lee K.C."/>
            <person name="Kim K.K."/>
            <person name="Kim J.S."/>
            <person name="Kim D.S."/>
            <person name="Ko S.H."/>
            <person name="Yang S.H."/>
            <person name="Shin Y.K."/>
            <person name="Lee J.S."/>
        </authorList>
    </citation>
    <scope>NUCLEOTIDE SEQUENCE [LARGE SCALE GENOMIC DNA]</scope>
    <source>
        <strain evidence="1 2">KCTC 39748</strain>
    </source>
</reference>
<dbReference type="AlphaFoldDB" id="A0A3G9IGL2"/>
<dbReference type="OrthoDB" id="3829852at2"/>
<accession>A0A3G9IGL2</accession>
<organism evidence="1 2">
    <name type="scientific">Nocardioides baekrokdamisoli</name>
    <dbReference type="NCBI Taxonomy" id="1804624"/>
    <lineage>
        <taxon>Bacteria</taxon>
        <taxon>Bacillati</taxon>
        <taxon>Actinomycetota</taxon>
        <taxon>Actinomycetes</taxon>
        <taxon>Propionibacteriales</taxon>
        <taxon>Nocardioidaceae</taxon>
        <taxon>Nocardioides</taxon>
    </lineage>
</organism>
<evidence type="ECO:0000313" key="2">
    <source>
        <dbReference type="Proteomes" id="UP000271573"/>
    </source>
</evidence>
<evidence type="ECO:0008006" key="3">
    <source>
        <dbReference type="Google" id="ProtNLM"/>
    </source>
</evidence>
<keyword evidence="2" id="KW-1185">Reference proteome</keyword>
<proteinExistence type="predicted"/>
<dbReference type="RefSeq" id="WP_125568645.1">
    <property type="nucleotide sequence ID" value="NZ_AP019307.1"/>
</dbReference>
<name>A0A3G9IGL2_9ACTN</name>
<dbReference type="KEGG" id="nbe:Back2_17530"/>
<dbReference type="Proteomes" id="UP000271573">
    <property type="component" value="Chromosome"/>
</dbReference>
<sequence>MDPTREIVALTAALRALEAAIAPPRPGSSLGNWRWSVRQRLGGVREAVVNGAPAGSSDTPSAHTALRERGALLTRASDLADGVLDRADIEDVRTDLRRLMADASRYVRLLQDVAAESRAATAAG</sequence>
<protein>
    <recommendedName>
        <fullName evidence="3">SAV-6107-like HEPN domain-containing protein</fullName>
    </recommendedName>
</protein>
<dbReference type="EMBL" id="AP019307">
    <property type="protein sequence ID" value="BBH17466.1"/>
    <property type="molecule type" value="Genomic_DNA"/>
</dbReference>
<evidence type="ECO:0000313" key="1">
    <source>
        <dbReference type="EMBL" id="BBH17466.1"/>
    </source>
</evidence>